<dbReference type="GO" id="GO:0000155">
    <property type="term" value="F:phosphorelay sensor kinase activity"/>
    <property type="evidence" value="ECO:0007669"/>
    <property type="project" value="TreeGrafter"/>
</dbReference>
<dbReference type="PROSITE" id="PS50110">
    <property type="entry name" value="RESPONSE_REGULATORY"/>
    <property type="match status" value="1"/>
</dbReference>
<dbReference type="PANTHER" id="PTHR43547:SF2">
    <property type="entry name" value="HYBRID SIGNAL TRANSDUCTION HISTIDINE KINASE C"/>
    <property type="match status" value="1"/>
</dbReference>
<dbReference type="Gene3D" id="3.40.50.2300">
    <property type="match status" value="1"/>
</dbReference>
<evidence type="ECO:0000256" key="1">
    <source>
        <dbReference type="ARBA" id="ARBA00000085"/>
    </source>
</evidence>
<dbReference type="InterPro" id="IPR005467">
    <property type="entry name" value="His_kinase_dom"/>
</dbReference>
<feature type="domain" description="Response regulatory" evidence="6">
    <location>
        <begin position="9"/>
        <end position="121"/>
    </location>
</feature>
<reference evidence="7" key="1">
    <citation type="submission" date="2021-03" db="EMBL/GenBank/DDBJ databases">
        <authorList>
            <person name="Wang G."/>
        </authorList>
    </citation>
    <scope>NUCLEOTIDE SEQUENCE</scope>
    <source>
        <strain evidence="7">KCTC 12899</strain>
    </source>
</reference>
<dbReference type="Gene3D" id="3.30.565.10">
    <property type="entry name" value="Histidine kinase-like ATPase, C-terminal domain"/>
    <property type="match status" value="1"/>
</dbReference>
<dbReference type="EMBL" id="JAFREP010000015">
    <property type="protein sequence ID" value="MBO1320145.1"/>
    <property type="molecule type" value="Genomic_DNA"/>
</dbReference>
<dbReference type="PANTHER" id="PTHR43547">
    <property type="entry name" value="TWO-COMPONENT HISTIDINE KINASE"/>
    <property type="match status" value="1"/>
</dbReference>
<dbReference type="SMART" id="SM00448">
    <property type="entry name" value="REC"/>
    <property type="match status" value="1"/>
</dbReference>
<dbReference type="AlphaFoldDB" id="A0A8J7Q928"/>
<feature type="modified residue" description="4-aspartylphosphate" evidence="4">
    <location>
        <position position="60"/>
    </location>
</feature>
<evidence type="ECO:0000313" key="8">
    <source>
        <dbReference type="Proteomes" id="UP000664417"/>
    </source>
</evidence>
<gene>
    <name evidence="7" type="ORF">J3U88_16840</name>
</gene>
<accession>A0A8J7Q928</accession>
<dbReference type="InterPro" id="IPR004358">
    <property type="entry name" value="Sig_transdc_His_kin-like_C"/>
</dbReference>
<dbReference type="PROSITE" id="PS50109">
    <property type="entry name" value="HIS_KIN"/>
    <property type="match status" value="1"/>
</dbReference>
<evidence type="ECO:0000256" key="3">
    <source>
        <dbReference type="ARBA" id="ARBA00022553"/>
    </source>
</evidence>
<sequence>MTADIRPVNVLLVDDDDIDRMAFARFVRKGNHPFVVHEAASKRAAIALLAERAFDVVVLDYHLGDGVGLDLLPHLGDTPVIFITGGGSEEFAIQALSRGATDYMIKDADRYYLQLLPAAIRGVRERKAAELELRRSEERYRELAEFADTVIHNVGNVLNSVNASCESIMNILNRSRVGQLERVNQLLEHCRDETDFFTDHPKGKQIPDYLQGLQVKLDSEQQSIQEETQGILKRLLLVREIIETQQSQGKMREAGEPLVLSEIVEDALRVRAAALQKNGIDLEVVIPEGMQVFAPKIKLTHILINLLKNSIEAINEYAESTRKMWLLANQNEQEQVVLELRDTGVGIDEEAFKQLFRHGFTTKENGHGYGLHYCARVMKELGGEVKVFSDGYGKGARVSLLFAPPAKDASGQGGRK</sequence>
<organism evidence="7 8">
    <name type="scientific">Acanthopleuribacter pedis</name>
    <dbReference type="NCBI Taxonomy" id="442870"/>
    <lineage>
        <taxon>Bacteria</taxon>
        <taxon>Pseudomonadati</taxon>
        <taxon>Acidobacteriota</taxon>
        <taxon>Holophagae</taxon>
        <taxon>Acanthopleuribacterales</taxon>
        <taxon>Acanthopleuribacteraceae</taxon>
        <taxon>Acanthopleuribacter</taxon>
    </lineage>
</organism>
<proteinExistence type="predicted"/>
<keyword evidence="3 4" id="KW-0597">Phosphoprotein</keyword>
<evidence type="ECO:0000256" key="2">
    <source>
        <dbReference type="ARBA" id="ARBA00012438"/>
    </source>
</evidence>
<dbReference type="SUPFAM" id="SSF55874">
    <property type="entry name" value="ATPase domain of HSP90 chaperone/DNA topoisomerase II/histidine kinase"/>
    <property type="match status" value="1"/>
</dbReference>
<dbReference type="InterPro" id="IPR001789">
    <property type="entry name" value="Sig_transdc_resp-reg_receiver"/>
</dbReference>
<dbReference type="CDD" id="cd00156">
    <property type="entry name" value="REC"/>
    <property type="match status" value="1"/>
</dbReference>
<dbReference type="Proteomes" id="UP000664417">
    <property type="component" value="Unassembled WGS sequence"/>
</dbReference>
<dbReference type="RefSeq" id="WP_207860096.1">
    <property type="nucleotide sequence ID" value="NZ_JAFREP010000015.1"/>
</dbReference>
<dbReference type="Pfam" id="PF00072">
    <property type="entry name" value="Response_reg"/>
    <property type="match status" value="1"/>
</dbReference>
<name>A0A8J7Q928_9BACT</name>
<dbReference type="Pfam" id="PF02518">
    <property type="entry name" value="HATPase_c"/>
    <property type="match status" value="1"/>
</dbReference>
<dbReference type="SMART" id="SM00387">
    <property type="entry name" value="HATPase_c"/>
    <property type="match status" value="1"/>
</dbReference>
<evidence type="ECO:0000259" key="5">
    <source>
        <dbReference type="PROSITE" id="PS50109"/>
    </source>
</evidence>
<evidence type="ECO:0000259" key="6">
    <source>
        <dbReference type="PROSITE" id="PS50110"/>
    </source>
</evidence>
<dbReference type="InterPro" id="IPR036890">
    <property type="entry name" value="HATPase_C_sf"/>
</dbReference>
<dbReference type="PRINTS" id="PR00344">
    <property type="entry name" value="BCTRLSENSOR"/>
</dbReference>
<comment type="caution">
    <text evidence="7">The sequence shown here is derived from an EMBL/GenBank/DDBJ whole genome shotgun (WGS) entry which is preliminary data.</text>
</comment>
<evidence type="ECO:0000313" key="7">
    <source>
        <dbReference type="EMBL" id="MBO1320145.1"/>
    </source>
</evidence>
<evidence type="ECO:0000256" key="4">
    <source>
        <dbReference type="PROSITE-ProRule" id="PRU00169"/>
    </source>
</evidence>
<keyword evidence="8" id="KW-1185">Reference proteome</keyword>
<dbReference type="InterPro" id="IPR011006">
    <property type="entry name" value="CheY-like_superfamily"/>
</dbReference>
<dbReference type="EC" id="2.7.13.3" evidence="2"/>
<protein>
    <recommendedName>
        <fullName evidence="2">histidine kinase</fullName>
        <ecNumber evidence="2">2.7.13.3</ecNumber>
    </recommendedName>
</protein>
<feature type="domain" description="Histidine kinase" evidence="5">
    <location>
        <begin position="237"/>
        <end position="406"/>
    </location>
</feature>
<dbReference type="InterPro" id="IPR003594">
    <property type="entry name" value="HATPase_dom"/>
</dbReference>
<dbReference type="SUPFAM" id="SSF52172">
    <property type="entry name" value="CheY-like"/>
    <property type="match status" value="1"/>
</dbReference>
<comment type="catalytic activity">
    <reaction evidence="1">
        <text>ATP + protein L-histidine = ADP + protein N-phospho-L-histidine.</text>
        <dbReference type="EC" id="2.7.13.3"/>
    </reaction>
</comment>